<evidence type="ECO:0000313" key="3">
    <source>
        <dbReference type="Proteomes" id="UP001596037"/>
    </source>
</evidence>
<dbReference type="EMBL" id="JBHSMF010000015">
    <property type="protein sequence ID" value="MFC5500460.1"/>
    <property type="molecule type" value="Genomic_DNA"/>
</dbReference>
<keyword evidence="1" id="KW-1133">Transmembrane helix</keyword>
<accession>A0ABW0NJK7</accession>
<feature type="transmembrane region" description="Helical" evidence="1">
    <location>
        <begin position="67"/>
        <end position="100"/>
    </location>
</feature>
<keyword evidence="1" id="KW-0812">Transmembrane</keyword>
<dbReference type="RefSeq" id="WP_376852711.1">
    <property type="nucleotide sequence ID" value="NZ_JBHSMF010000015.1"/>
</dbReference>
<comment type="caution">
    <text evidence="2">The sequence shown here is derived from an EMBL/GenBank/DDBJ whole genome shotgun (WGS) entry which is preliminary data.</text>
</comment>
<organism evidence="2 3">
    <name type="scientific">Caenimonas terrae</name>
    <dbReference type="NCBI Taxonomy" id="696074"/>
    <lineage>
        <taxon>Bacteria</taxon>
        <taxon>Pseudomonadati</taxon>
        <taxon>Pseudomonadota</taxon>
        <taxon>Betaproteobacteria</taxon>
        <taxon>Burkholderiales</taxon>
        <taxon>Comamonadaceae</taxon>
        <taxon>Caenimonas</taxon>
    </lineage>
</organism>
<keyword evidence="3" id="KW-1185">Reference proteome</keyword>
<proteinExistence type="predicted"/>
<evidence type="ECO:0000313" key="2">
    <source>
        <dbReference type="EMBL" id="MFC5500460.1"/>
    </source>
</evidence>
<feature type="transmembrane region" description="Helical" evidence="1">
    <location>
        <begin position="21"/>
        <end position="47"/>
    </location>
</feature>
<reference evidence="3" key="1">
    <citation type="journal article" date="2019" name="Int. J. Syst. Evol. Microbiol.">
        <title>The Global Catalogue of Microorganisms (GCM) 10K type strain sequencing project: providing services to taxonomists for standard genome sequencing and annotation.</title>
        <authorList>
            <consortium name="The Broad Institute Genomics Platform"/>
            <consortium name="The Broad Institute Genome Sequencing Center for Infectious Disease"/>
            <person name="Wu L."/>
            <person name="Ma J."/>
        </authorList>
    </citation>
    <scope>NUCLEOTIDE SEQUENCE [LARGE SCALE GENOMIC DNA]</scope>
    <source>
        <strain evidence="3">CCUG 57401</strain>
    </source>
</reference>
<protein>
    <submittedName>
        <fullName evidence="2">DUF4870 family protein</fullName>
    </submittedName>
</protein>
<sequence>MAETDLAELEGRSSGDRTFMYVLYGLHTLAWFSAGMLAVIAVVLNYIKRGDEQDPLYVMHHNYMISTFWWTLLWLVITAPLWLVFFFPGAAAYFIIWLWYLYRCVRGWLRFADGRPPR</sequence>
<keyword evidence="1" id="KW-0472">Membrane</keyword>
<name>A0ABW0NJK7_9BURK</name>
<dbReference type="Proteomes" id="UP001596037">
    <property type="component" value="Unassembled WGS sequence"/>
</dbReference>
<evidence type="ECO:0000256" key="1">
    <source>
        <dbReference type="SAM" id="Phobius"/>
    </source>
</evidence>
<gene>
    <name evidence="2" type="ORF">ACFPOE_23155</name>
</gene>